<comment type="caution">
    <text evidence="1">The sequence shown here is derived from an EMBL/GenBank/DDBJ whole genome shotgun (WGS) entry which is preliminary data.</text>
</comment>
<name>A0A8J5JIT1_HOMAM</name>
<organism evidence="1 2">
    <name type="scientific">Homarus americanus</name>
    <name type="common">American lobster</name>
    <dbReference type="NCBI Taxonomy" id="6706"/>
    <lineage>
        <taxon>Eukaryota</taxon>
        <taxon>Metazoa</taxon>
        <taxon>Ecdysozoa</taxon>
        <taxon>Arthropoda</taxon>
        <taxon>Crustacea</taxon>
        <taxon>Multicrustacea</taxon>
        <taxon>Malacostraca</taxon>
        <taxon>Eumalacostraca</taxon>
        <taxon>Eucarida</taxon>
        <taxon>Decapoda</taxon>
        <taxon>Pleocyemata</taxon>
        <taxon>Astacidea</taxon>
        <taxon>Nephropoidea</taxon>
        <taxon>Nephropidae</taxon>
        <taxon>Homarus</taxon>
    </lineage>
</organism>
<dbReference type="Proteomes" id="UP000747542">
    <property type="component" value="Unassembled WGS sequence"/>
</dbReference>
<protein>
    <submittedName>
        <fullName evidence="1">Uncharacterized protein</fullName>
    </submittedName>
</protein>
<proteinExistence type="predicted"/>
<accession>A0A8J5JIT1</accession>
<evidence type="ECO:0000313" key="2">
    <source>
        <dbReference type="Proteomes" id="UP000747542"/>
    </source>
</evidence>
<dbReference type="EMBL" id="JAHLQT010043055">
    <property type="protein sequence ID" value="KAG7155128.1"/>
    <property type="molecule type" value="Genomic_DNA"/>
</dbReference>
<sequence>MKMPRDTSFILDSWETVLTMTLTMKLALPGNVLVQHSASGQLKVPVPVTRLGVCDLGRGGGRRGPWPRRGMGILGYIGRLDCHVALTNAYISIISLASLHKVMVKTGNELPFANKSTRLDSEVADDVPWLLHADIYAFYNRKTGELEHLTNDSLHLDMTAYVEYLGECLQRDLPVLEEADYPPNVTSVFAAMRDEILVPFTCLVFISKDTVDESACIFYSCAFRKL</sequence>
<dbReference type="AlphaFoldDB" id="A0A8J5JIT1"/>
<reference evidence="1" key="1">
    <citation type="journal article" date="2021" name="Sci. Adv.">
        <title>The American lobster genome reveals insights on longevity, neural, and immune adaptations.</title>
        <authorList>
            <person name="Polinski J.M."/>
            <person name="Zimin A.V."/>
            <person name="Clark K.F."/>
            <person name="Kohn A.B."/>
            <person name="Sadowski N."/>
            <person name="Timp W."/>
            <person name="Ptitsyn A."/>
            <person name="Khanna P."/>
            <person name="Romanova D.Y."/>
            <person name="Williams P."/>
            <person name="Greenwood S.J."/>
            <person name="Moroz L.L."/>
            <person name="Walt D.R."/>
            <person name="Bodnar A.G."/>
        </authorList>
    </citation>
    <scope>NUCLEOTIDE SEQUENCE</scope>
    <source>
        <strain evidence="1">GMGI-L3</strain>
    </source>
</reference>
<keyword evidence="2" id="KW-1185">Reference proteome</keyword>
<gene>
    <name evidence="1" type="ORF">Hamer_G020994</name>
</gene>
<evidence type="ECO:0000313" key="1">
    <source>
        <dbReference type="EMBL" id="KAG7155128.1"/>
    </source>
</evidence>